<dbReference type="Pfam" id="PF02365">
    <property type="entry name" value="NAM"/>
    <property type="match status" value="1"/>
</dbReference>
<evidence type="ECO:0000256" key="2">
    <source>
        <dbReference type="ARBA" id="ARBA00023015"/>
    </source>
</evidence>
<dbReference type="PANTHER" id="PTHR31744">
    <property type="entry name" value="PROTEIN CUP-SHAPED COTYLEDON 2-RELATED"/>
    <property type="match status" value="1"/>
</dbReference>
<dbReference type="OrthoDB" id="1921961at2759"/>
<dbReference type="GO" id="GO:0005634">
    <property type="term" value="C:nucleus"/>
    <property type="evidence" value="ECO:0007669"/>
    <property type="project" value="UniProtKB-SubCell"/>
</dbReference>
<proteinExistence type="evidence at transcript level"/>
<evidence type="ECO:0000256" key="3">
    <source>
        <dbReference type="ARBA" id="ARBA00023125"/>
    </source>
</evidence>
<dbReference type="InterPro" id="IPR003441">
    <property type="entry name" value="NAC-dom"/>
</dbReference>
<dbReference type="GO" id="GO:0006355">
    <property type="term" value="P:regulation of DNA-templated transcription"/>
    <property type="evidence" value="ECO:0007669"/>
    <property type="project" value="InterPro"/>
</dbReference>
<dbReference type="KEGG" id="bna:106445293"/>
<organism evidence="7">
    <name type="scientific">Brassica napus</name>
    <name type="common">Rape</name>
    <dbReference type="NCBI Taxonomy" id="3708"/>
    <lineage>
        <taxon>Eukaryota</taxon>
        <taxon>Viridiplantae</taxon>
        <taxon>Streptophyta</taxon>
        <taxon>Embryophyta</taxon>
        <taxon>Tracheophyta</taxon>
        <taxon>Spermatophyta</taxon>
        <taxon>Magnoliopsida</taxon>
        <taxon>eudicotyledons</taxon>
        <taxon>Gunneridae</taxon>
        <taxon>Pentapetalae</taxon>
        <taxon>rosids</taxon>
        <taxon>malvids</taxon>
        <taxon>Brassicales</taxon>
        <taxon>Brassicaceae</taxon>
        <taxon>Brassiceae</taxon>
        <taxon>Brassica</taxon>
    </lineage>
</organism>
<keyword evidence="5" id="KW-0539">Nucleus</keyword>
<dbReference type="RefSeq" id="NP_001303189.1">
    <property type="nucleotide sequence ID" value="NM_001316260.1"/>
</dbReference>
<evidence type="ECO:0000256" key="4">
    <source>
        <dbReference type="ARBA" id="ARBA00023163"/>
    </source>
</evidence>
<accession>A0A7I6HLC8</accession>
<comment type="subcellular location">
    <subcellularLocation>
        <location evidence="1">Nucleus</location>
    </subcellularLocation>
</comment>
<dbReference type="FunFam" id="2.170.150.80:FF:000005">
    <property type="entry name" value="NAC transcription factor 56"/>
    <property type="match status" value="1"/>
</dbReference>
<dbReference type="InterPro" id="IPR036093">
    <property type="entry name" value="NAC_dom_sf"/>
</dbReference>
<evidence type="ECO:0000256" key="5">
    <source>
        <dbReference type="ARBA" id="ARBA00023242"/>
    </source>
</evidence>
<dbReference type="PANTHER" id="PTHR31744:SF233">
    <property type="entry name" value="NAC DOMAIN-CONTAINING PROTEIN 72-LIKE"/>
    <property type="match status" value="1"/>
</dbReference>
<dbReference type="Gene3D" id="2.170.150.80">
    <property type="entry name" value="NAC domain"/>
    <property type="match status" value="1"/>
</dbReference>
<name>A0A7I6HLC8_BRANA</name>
<dbReference type="AlphaFoldDB" id="A0A7I6HLC8"/>
<evidence type="ECO:0000259" key="6">
    <source>
        <dbReference type="PROSITE" id="PS51005"/>
    </source>
</evidence>
<sequence>MISKDPRSSLPPGFRFHPTDEELILHYLRKKVSSLPVPLSVIEDVDIYKSDPWDLPAKAPFGEKEWYFFSPRDRKYPNGARPNRAAASGYWKATGTDKLIAVPNGGVNENIGIKKALVFYRGKPPKGVKTNWIMHEYRLAETLSPKRVDHSSDSQFNSLGDRSLKSREYSMRLDDWVLCRIYKKSHISLSPPHVATDTSNQEHEENDKEPFIVSETLLPNLENNQTLKRQKSSFSNLLDATDLTFLTNFLNETPEHHTEQEFSFMFENFSNPNIYGNPYLDQKLPRLSPPSSETSFIGNKRERMDYAEETTSTSKKMINNFSYNNSTDKLEHSLIQQSSFINQELLISPHLKYQG</sequence>
<reference evidence="7" key="1">
    <citation type="journal article" date="2015" name="Plant Mol. Biol.">
        <title>Identification and characterization of plant-specific NAC gene family in canola (Brassica napus L.) reveal novel members involved in cell death.</title>
        <authorList>
            <person name="Wang B."/>
            <person name="Guo X."/>
            <person name="Wang C."/>
            <person name="Ma J."/>
            <person name="Niu F."/>
            <person name="Zhang H."/>
            <person name="Yang B."/>
            <person name="Liang W."/>
            <person name="Han F."/>
            <person name="Jiang Y.Q."/>
        </authorList>
    </citation>
    <scope>NUCLEOTIDE SEQUENCE</scope>
</reference>
<keyword evidence="2" id="KW-0805">Transcription regulation</keyword>
<dbReference type="PROSITE" id="PS51005">
    <property type="entry name" value="NAC"/>
    <property type="match status" value="1"/>
</dbReference>
<protein>
    <submittedName>
        <fullName evidence="7">NAC transcription factor 47-1</fullName>
    </submittedName>
</protein>
<keyword evidence="3" id="KW-0238">DNA-binding</keyword>
<feature type="domain" description="NAC" evidence="6">
    <location>
        <begin position="10"/>
        <end position="184"/>
    </location>
</feature>
<keyword evidence="4" id="KW-0804">Transcription</keyword>
<dbReference type="EMBL" id="KF974760">
    <property type="protein sequence ID" value="AIS36127.2"/>
    <property type="molecule type" value="mRNA"/>
</dbReference>
<dbReference type="GO" id="GO:0043565">
    <property type="term" value="F:sequence-specific DNA binding"/>
    <property type="evidence" value="ECO:0007669"/>
    <property type="project" value="UniProtKB-ARBA"/>
</dbReference>
<dbReference type="GeneID" id="106445293"/>
<dbReference type="SUPFAM" id="SSF101941">
    <property type="entry name" value="NAC domain"/>
    <property type="match status" value="1"/>
</dbReference>
<dbReference type="GO" id="GO:0048316">
    <property type="term" value="P:seed development"/>
    <property type="evidence" value="ECO:0007669"/>
    <property type="project" value="UniProtKB-ARBA"/>
</dbReference>
<gene>
    <name evidence="7" type="primary">NAC47-1.1</name>
</gene>
<evidence type="ECO:0000313" key="7">
    <source>
        <dbReference type="EMBL" id="AIS36127.2"/>
    </source>
</evidence>
<evidence type="ECO:0000256" key="1">
    <source>
        <dbReference type="ARBA" id="ARBA00004123"/>
    </source>
</evidence>